<evidence type="ECO:0000256" key="6">
    <source>
        <dbReference type="ARBA" id="ARBA00023306"/>
    </source>
</evidence>
<dbReference type="EMBL" id="CP097503">
    <property type="protein sequence ID" value="URD79744.1"/>
    <property type="molecule type" value="Genomic_DNA"/>
</dbReference>
<evidence type="ECO:0000259" key="9">
    <source>
        <dbReference type="Pfam" id="PF06136"/>
    </source>
</evidence>
<dbReference type="GO" id="GO:0051301">
    <property type="term" value="P:cell division"/>
    <property type="evidence" value="ECO:0007669"/>
    <property type="project" value="UniProtKB-KW"/>
</dbReference>
<protein>
    <recommendedName>
        <fullName evidence="9">SOSEKI DIX-like domain-containing protein</fullName>
    </recommendedName>
</protein>
<evidence type="ECO:0000256" key="4">
    <source>
        <dbReference type="ARBA" id="ARBA00022618"/>
    </source>
</evidence>
<feature type="compositionally biased region" description="Basic and acidic residues" evidence="8">
    <location>
        <begin position="528"/>
        <end position="542"/>
    </location>
</feature>
<dbReference type="GO" id="GO:0051258">
    <property type="term" value="P:protein polymerization"/>
    <property type="evidence" value="ECO:0007669"/>
    <property type="project" value="UniProtKB-ARBA"/>
</dbReference>
<evidence type="ECO:0000256" key="2">
    <source>
        <dbReference type="ARBA" id="ARBA00022473"/>
    </source>
</evidence>
<dbReference type="GO" id="GO:0005886">
    <property type="term" value="C:plasma membrane"/>
    <property type="evidence" value="ECO:0007669"/>
    <property type="project" value="UniProtKB-SubCell"/>
</dbReference>
<feature type="compositionally biased region" description="Basic and acidic residues" evidence="8">
    <location>
        <begin position="493"/>
        <end position="512"/>
    </location>
</feature>
<comment type="similarity">
    <text evidence="7">Belongs to the SOSEKI family.</text>
</comment>
<keyword evidence="3" id="KW-1003">Cell membrane</keyword>
<evidence type="ECO:0000256" key="5">
    <source>
        <dbReference type="ARBA" id="ARBA00023136"/>
    </source>
</evidence>
<feature type="region of interest" description="Disordered" evidence="8">
    <location>
        <begin position="46"/>
        <end position="77"/>
    </location>
</feature>
<feature type="compositionally biased region" description="Pro residues" evidence="8">
    <location>
        <begin position="63"/>
        <end position="77"/>
    </location>
</feature>
<gene>
    <name evidence="10" type="ORF">MUK42_02894</name>
</gene>
<feature type="region of interest" description="Disordered" evidence="8">
    <location>
        <begin position="473"/>
        <end position="549"/>
    </location>
</feature>
<name>A0A9E7ELJ4_9LILI</name>
<keyword evidence="11" id="KW-1185">Reference proteome</keyword>
<evidence type="ECO:0000313" key="11">
    <source>
        <dbReference type="Proteomes" id="UP001055439"/>
    </source>
</evidence>
<accession>A0A9E7ELJ4</accession>
<keyword evidence="5" id="KW-0472">Membrane</keyword>
<organism evidence="10 11">
    <name type="scientific">Musa troglodytarum</name>
    <name type="common">fe'i banana</name>
    <dbReference type="NCBI Taxonomy" id="320322"/>
    <lineage>
        <taxon>Eukaryota</taxon>
        <taxon>Viridiplantae</taxon>
        <taxon>Streptophyta</taxon>
        <taxon>Embryophyta</taxon>
        <taxon>Tracheophyta</taxon>
        <taxon>Spermatophyta</taxon>
        <taxon>Magnoliopsida</taxon>
        <taxon>Liliopsida</taxon>
        <taxon>Zingiberales</taxon>
        <taxon>Musaceae</taxon>
        <taxon>Musa</taxon>
    </lineage>
</organism>
<keyword evidence="6" id="KW-0131">Cell cycle</keyword>
<feature type="region of interest" description="Disordered" evidence="8">
    <location>
        <begin position="282"/>
        <end position="307"/>
    </location>
</feature>
<dbReference type="PANTHER" id="PTHR31083:SF6">
    <property type="entry name" value="PROTEIN SOSEKI 3"/>
    <property type="match status" value="1"/>
</dbReference>
<dbReference type="OrthoDB" id="1280899at2759"/>
<dbReference type="Pfam" id="PF06136">
    <property type="entry name" value="SOK"/>
    <property type="match status" value="1"/>
</dbReference>
<dbReference type="Proteomes" id="UP001055439">
    <property type="component" value="Chromosome 10"/>
</dbReference>
<evidence type="ECO:0000256" key="7">
    <source>
        <dbReference type="ARBA" id="ARBA00024211"/>
    </source>
</evidence>
<feature type="domain" description="SOSEKI DIX-like" evidence="9">
    <location>
        <begin position="86"/>
        <end position="173"/>
    </location>
</feature>
<evidence type="ECO:0000256" key="3">
    <source>
        <dbReference type="ARBA" id="ARBA00022475"/>
    </source>
</evidence>
<evidence type="ECO:0000256" key="8">
    <source>
        <dbReference type="SAM" id="MobiDB-lite"/>
    </source>
</evidence>
<keyword evidence="2" id="KW-0217">Developmental protein</keyword>
<evidence type="ECO:0000256" key="1">
    <source>
        <dbReference type="ARBA" id="ARBA00004413"/>
    </source>
</evidence>
<dbReference type="InterPro" id="IPR010369">
    <property type="entry name" value="SOK"/>
</dbReference>
<reference evidence="10" key="1">
    <citation type="submission" date="2022-05" db="EMBL/GenBank/DDBJ databases">
        <title>The Musa troglodytarum L. genome provides insights into the mechanism of non-climacteric behaviour and enrichment of carotenoids.</title>
        <authorList>
            <person name="Wang J."/>
        </authorList>
    </citation>
    <scope>NUCLEOTIDE SEQUENCE</scope>
    <source>
        <tissue evidence="10">Leaf</tissue>
    </source>
</reference>
<evidence type="ECO:0000313" key="10">
    <source>
        <dbReference type="EMBL" id="URD79744.1"/>
    </source>
</evidence>
<dbReference type="AlphaFoldDB" id="A0A9E7ELJ4"/>
<feature type="region of interest" description="Disordered" evidence="8">
    <location>
        <begin position="326"/>
        <end position="359"/>
    </location>
</feature>
<feature type="compositionally biased region" description="Low complexity" evidence="8">
    <location>
        <begin position="346"/>
        <end position="359"/>
    </location>
</feature>
<dbReference type="InterPro" id="IPR048351">
    <property type="entry name" value="SOK_DIX"/>
</dbReference>
<dbReference type="PANTHER" id="PTHR31083">
    <property type="entry name" value="UPSTREAM OF FLC PROTEIN (DUF966)"/>
    <property type="match status" value="1"/>
</dbReference>
<sequence length="677" mass="74911">MPPTLPPRQPYLLLPHPPRQTPSDFFCCECSGEACRRRLEMDGRVRKHGGQASPESAGAWAEPPAPPSLPPHAKLPPSPPQGWKIPVVYYLCRNRHLEHPHFIEVPLSSPDGLYLRDVINRLNMLRGKGMPAMYSWSCKRSYKNGFVWHDLAEDDLVLPANGNEYVLKGSELLDQSPSDRIHQSNGNARLPNLKPQQQENPALSGTQEVAASSSCSPASTVLKDLKPSPSLPSPQNDQHSPLLRQTGLPTNISPDHGPRGPSSWENSSTVAAEHRAYKPVGAADASTQTEDGGGRNAHGSHATCIRGISTDDSSIDLEFEEKRWNRDMRSKEGSETGGYEISPAPTLSSGSSSSGKTETLESLIRADAGKVNSFRILEEEEVLVDTGPKLRPTNVLMQLITCGSISVKDHHSYGLVPTYKPRFSHAKFPSPMFGGSMTLGEIDYLSEDPRLIRLRLEEKEYFSGSLIETKKHRDTVGEMMPTLKRSSSYNADRNSKTPDSKQDVEKLVDSSRSKCLPRAIKLTSNKQPKNEAHRSSISDGPRKSSVGQDCKELPIRDYQKINLSVDASSTSVESLKERKEKMIKIEENLYQGLVLPFSLELRAMITRVVLILERISAMNPVYYCQPVEMFSLSPKEGNVRCARASSATSRKVTVFISTDWIMAVTLVHQLYLPQAAT</sequence>
<feature type="region of interest" description="Disordered" evidence="8">
    <location>
        <begin position="174"/>
        <end position="270"/>
    </location>
</feature>
<keyword evidence="4" id="KW-0132">Cell division</keyword>
<feature type="compositionally biased region" description="Polar residues" evidence="8">
    <location>
        <begin position="194"/>
        <end position="219"/>
    </location>
</feature>
<comment type="subcellular location">
    <subcellularLocation>
        <location evidence="1">Cell membrane</location>
        <topology evidence="1">Peripheral membrane protein</topology>
        <orientation evidence="1">Cytoplasmic side</orientation>
    </subcellularLocation>
</comment>
<proteinExistence type="inferred from homology"/>